<name>A0AAN6TMX3_9PEZI</name>
<proteinExistence type="predicted"/>
<organism evidence="2 3">
    <name type="scientific">Canariomyces notabilis</name>
    <dbReference type="NCBI Taxonomy" id="2074819"/>
    <lineage>
        <taxon>Eukaryota</taxon>
        <taxon>Fungi</taxon>
        <taxon>Dikarya</taxon>
        <taxon>Ascomycota</taxon>
        <taxon>Pezizomycotina</taxon>
        <taxon>Sordariomycetes</taxon>
        <taxon>Sordariomycetidae</taxon>
        <taxon>Sordariales</taxon>
        <taxon>Chaetomiaceae</taxon>
        <taxon>Canariomyces</taxon>
    </lineage>
</organism>
<dbReference type="RefSeq" id="XP_064675034.1">
    <property type="nucleotide sequence ID" value="XM_064809539.1"/>
</dbReference>
<evidence type="ECO:0000313" key="3">
    <source>
        <dbReference type="Proteomes" id="UP001302812"/>
    </source>
</evidence>
<evidence type="ECO:0000313" key="2">
    <source>
        <dbReference type="EMBL" id="KAK4117464.1"/>
    </source>
</evidence>
<feature type="region of interest" description="Disordered" evidence="1">
    <location>
        <begin position="51"/>
        <end position="106"/>
    </location>
</feature>
<sequence length="106" mass="11629">MDLTRWPACLHILCGLRGLSRSALVIPRTNLGREGHPFDPFEVATLLSVDDSHREASSAASQPHTADAAVRHPRVHLEPTSVQKRHVEGRESNNASRTPTGRHGRA</sequence>
<reference evidence="2" key="1">
    <citation type="journal article" date="2023" name="Mol. Phylogenet. Evol.">
        <title>Genome-scale phylogeny and comparative genomics of the fungal order Sordariales.</title>
        <authorList>
            <person name="Hensen N."/>
            <person name="Bonometti L."/>
            <person name="Westerberg I."/>
            <person name="Brannstrom I.O."/>
            <person name="Guillou S."/>
            <person name="Cros-Aarteil S."/>
            <person name="Calhoun S."/>
            <person name="Haridas S."/>
            <person name="Kuo A."/>
            <person name="Mondo S."/>
            <person name="Pangilinan J."/>
            <person name="Riley R."/>
            <person name="LaButti K."/>
            <person name="Andreopoulos B."/>
            <person name="Lipzen A."/>
            <person name="Chen C."/>
            <person name="Yan M."/>
            <person name="Daum C."/>
            <person name="Ng V."/>
            <person name="Clum A."/>
            <person name="Steindorff A."/>
            <person name="Ohm R.A."/>
            <person name="Martin F."/>
            <person name="Silar P."/>
            <person name="Natvig D.O."/>
            <person name="Lalanne C."/>
            <person name="Gautier V."/>
            <person name="Ament-Velasquez S.L."/>
            <person name="Kruys A."/>
            <person name="Hutchinson M.I."/>
            <person name="Powell A.J."/>
            <person name="Barry K."/>
            <person name="Miller A.N."/>
            <person name="Grigoriev I.V."/>
            <person name="Debuchy R."/>
            <person name="Gladieux P."/>
            <person name="Hiltunen Thoren M."/>
            <person name="Johannesson H."/>
        </authorList>
    </citation>
    <scope>NUCLEOTIDE SEQUENCE</scope>
    <source>
        <strain evidence="2">CBS 508.74</strain>
    </source>
</reference>
<accession>A0AAN6TMX3</accession>
<comment type="caution">
    <text evidence="2">The sequence shown here is derived from an EMBL/GenBank/DDBJ whole genome shotgun (WGS) entry which is preliminary data.</text>
</comment>
<dbReference type="AlphaFoldDB" id="A0AAN6TMX3"/>
<dbReference type="GeneID" id="89933663"/>
<evidence type="ECO:0000256" key="1">
    <source>
        <dbReference type="SAM" id="MobiDB-lite"/>
    </source>
</evidence>
<protein>
    <submittedName>
        <fullName evidence="2">Uncharacterized protein</fullName>
    </submittedName>
</protein>
<dbReference type="Proteomes" id="UP001302812">
    <property type="component" value="Unassembled WGS sequence"/>
</dbReference>
<gene>
    <name evidence="2" type="ORF">N656DRAFT_40360</name>
</gene>
<keyword evidence="3" id="KW-1185">Reference proteome</keyword>
<dbReference type="EMBL" id="MU853332">
    <property type="protein sequence ID" value="KAK4117464.1"/>
    <property type="molecule type" value="Genomic_DNA"/>
</dbReference>
<reference evidence="2" key="2">
    <citation type="submission" date="2023-05" db="EMBL/GenBank/DDBJ databases">
        <authorList>
            <consortium name="Lawrence Berkeley National Laboratory"/>
            <person name="Steindorff A."/>
            <person name="Hensen N."/>
            <person name="Bonometti L."/>
            <person name="Westerberg I."/>
            <person name="Brannstrom I.O."/>
            <person name="Guillou S."/>
            <person name="Cros-Aarteil S."/>
            <person name="Calhoun S."/>
            <person name="Haridas S."/>
            <person name="Kuo A."/>
            <person name="Mondo S."/>
            <person name="Pangilinan J."/>
            <person name="Riley R."/>
            <person name="Labutti K."/>
            <person name="Andreopoulos B."/>
            <person name="Lipzen A."/>
            <person name="Chen C."/>
            <person name="Yanf M."/>
            <person name="Daum C."/>
            <person name="Ng V."/>
            <person name="Clum A."/>
            <person name="Ohm R."/>
            <person name="Martin F."/>
            <person name="Silar P."/>
            <person name="Natvig D."/>
            <person name="Lalanne C."/>
            <person name="Gautier V."/>
            <person name="Ament-Velasquez S.L."/>
            <person name="Kruys A."/>
            <person name="Hutchinson M.I."/>
            <person name="Powell A.J."/>
            <person name="Barry K."/>
            <person name="Miller A.N."/>
            <person name="Grigoriev I.V."/>
            <person name="Debuchy R."/>
            <person name="Gladieux P."/>
            <person name="Thoren M.H."/>
            <person name="Johannesson H."/>
        </authorList>
    </citation>
    <scope>NUCLEOTIDE SEQUENCE</scope>
    <source>
        <strain evidence="2">CBS 508.74</strain>
    </source>
</reference>